<accession>A0ABP8IC16</accession>
<evidence type="ECO:0000313" key="6">
    <source>
        <dbReference type="Proteomes" id="UP001500975"/>
    </source>
</evidence>
<dbReference type="Pfam" id="PF03435">
    <property type="entry name" value="Sacchrp_dh_NADP"/>
    <property type="match status" value="1"/>
</dbReference>
<feature type="domain" description="Saccharopine dehydrogenase-like C-terminal" evidence="4">
    <location>
        <begin position="128"/>
        <end position="348"/>
    </location>
</feature>
<dbReference type="InterPro" id="IPR036291">
    <property type="entry name" value="NAD(P)-bd_dom_sf"/>
</dbReference>
<dbReference type="SUPFAM" id="SSF55347">
    <property type="entry name" value="Glyceraldehyde-3-phosphate dehydrogenase-like, C-terminal domain"/>
    <property type="match status" value="1"/>
</dbReference>
<feature type="region of interest" description="Disordered" evidence="2">
    <location>
        <begin position="373"/>
        <end position="403"/>
    </location>
</feature>
<dbReference type="InterPro" id="IPR005097">
    <property type="entry name" value="Sacchrp_dh_NADP-bd"/>
</dbReference>
<dbReference type="SUPFAM" id="SSF51735">
    <property type="entry name" value="NAD(P)-binding Rossmann-fold domains"/>
    <property type="match status" value="1"/>
</dbReference>
<reference evidence="6" key="1">
    <citation type="journal article" date="2019" name="Int. J. Syst. Evol. Microbiol.">
        <title>The Global Catalogue of Microorganisms (GCM) 10K type strain sequencing project: providing services to taxonomists for standard genome sequencing and annotation.</title>
        <authorList>
            <consortium name="The Broad Institute Genomics Platform"/>
            <consortium name="The Broad Institute Genome Sequencing Center for Infectious Disease"/>
            <person name="Wu L."/>
            <person name="Ma J."/>
        </authorList>
    </citation>
    <scope>NUCLEOTIDE SEQUENCE [LARGE SCALE GENOMIC DNA]</scope>
    <source>
        <strain evidence="6">JCM 17804</strain>
    </source>
</reference>
<dbReference type="InterPro" id="IPR032095">
    <property type="entry name" value="Sacchrp_dh-like_C"/>
</dbReference>
<evidence type="ECO:0000313" key="5">
    <source>
        <dbReference type="EMBL" id="GAA4355588.1"/>
    </source>
</evidence>
<keyword evidence="6" id="KW-1185">Reference proteome</keyword>
<dbReference type="PANTHER" id="PTHR11133:SF22">
    <property type="entry name" value="ALPHA-AMINOADIPIC SEMIALDEHYDE SYNTHASE, MITOCHONDRIAL"/>
    <property type="match status" value="1"/>
</dbReference>
<comment type="caution">
    <text evidence="5">The sequence shown here is derived from an EMBL/GenBank/DDBJ whole genome shotgun (WGS) entry which is preliminary data.</text>
</comment>
<dbReference type="PANTHER" id="PTHR11133">
    <property type="entry name" value="SACCHAROPINE DEHYDROGENASE"/>
    <property type="match status" value="1"/>
</dbReference>
<organism evidence="5 6">
    <name type="scientific">Variovorax defluvii</name>
    <dbReference type="NCBI Taxonomy" id="913761"/>
    <lineage>
        <taxon>Bacteria</taxon>
        <taxon>Pseudomonadati</taxon>
        <taxon>Pseudomonadota</taxon>
        <taxon>Betaproteobacteria</taxon>
        <taxon>Burkholderiales</taxon>
        <taxon>Comamonadaceae</taxon>
        <taxon>Variovorax</taxon>
    </lineage>
</organism>
<protein>
    <submittedName>
        <fullName evidence="5">Saccharopine dehydrogenase NADP-binding domain-containing protein</fullName>
    </submittedName>
</protein>
<evidence type="ECO:0000259" key="4">
    <source>
        <dbReference type="Pfam" id="PF16653"/>
    </source>
</evidence>
<dbReference type="Gene3D" id="3.40.50.720">
    <property type="entry name" value="NAD(P)-binding Rossmann-like Domain"/>
    <property type="match status" value="1"/>
</dbReference>
<gene>
    <name evidence="5" type="ORF">GCM10023165_47900</name>
</gene>
<feature type="compositionally biased region" description="Basic residues" evidence="2">
    <location>
        <begin position="393"/>
        <end position="403"/>
    </location>
</feature>
<dbReference type="Gene3D" id="3.30.360.10">
    <property type="entry name" value="Dihydrodipicolinate Reductase, domain 2"/>
    <property type="match status" value="1"/>
</dbReference>
<feature type="domain" description="Saccharopine dehydrogenase NADP binding" evidence="3">
    <location>
        <begin position="12"/>
        <end position="120"/>
    </location>
</feature>
<evidence type="ECO:0000256" key="2">
    <source>
        <dbReference type="SAM" id="MobiDB-lite"/>
    </source>
</evidence>
<sequence length="403" mass="43569">MNPDDKTPIRKVLVLGAGKVGGTVADMLAEYHRLAVTLADRVLPRGDPGDKWIERVALDVEDTAALAALMAGHQAVINALPFHLAAQVARVAAAQGLHYFDLTEDRAATEAIRALAAEATAVLMPQCGLAPGVIGMLGMQLAGRFDTLQDLRLRVGALPRHATNRLRYAFTWSIDGLINEYCHPCAAIVQGEPVSVQPLEGLETLVLEGEAYEAFHTSGGLGTLAETLAGRVRNLDYKTLRYPGHRDAMDFLLHDLRLVERRALLRQVLEHAVPHTRDDVVIVFAAASGERQGRFEQITRTARIHGGRLRGVDRTAIELATAAGVVGVFELLRNGRLPARGFVGQEQVPLEAFLGTRVGRCYAALGEATDAAPMGPQPAHAGGQAVHTWPAPARHRRRQETRA</sequence>
<evidence type="ECO:0000259" key="3">
    <source>
        <dbReference type="Pfam" id="PF03435"/>
    </source>
</evidence>
<evidence type="ECO:0000256" key="1">
    <source>
        <dbReference type="ARBA" id="ARBA00023002"/>
    </source>
</evidence>
<proteinExistence type="predicted"/>
<dbReference type="Pfam" id="PF16653">
    <property type="entry name" value="Sacchrp_dh_C"/>
    <property type="match status" value="1"/>
</dbReference>
<keyword evidence="1" id="KW-0560">Oxidoreductase</keyword>
<dbReference type="Proteomes" id="UP001500975">
    <property type="component" value="Unassembled WGS sequence"/>
</dbReference>
<dbReference type="InterPro" id="IPR051168">
    <property type="entry name" value="AASS"/>
</dbReference>
<dbReference type="RefSeq" id="WP_345541118.1">
    <property type="nucleotide sequence ID" value="NZ_BAABGJ010000080.1"/>
</dbReference>
<dbReference type="EMBL" id="BAABGJ010000080">
    <property type="protein sequence ID" value="GAA4355588.1"/>
    <property type="molecule type" value="Genomic_DNA"/>
</dbReference>
<name>A0ABP8IC16_9BURK</name>